<feature type="transmembrane region" description="Helical" evidence="5">
    <location>
        <begin position="362"/>
        <end position="380"/>
    </location>
</feature>
<evidence type="ECO:0000256" key="3">
    <source>
        <dbReference type="ARBA" id="ARBA00022989"/>
    </source>
</evidence>
<comment type="caution">
    <text evidence="8">The sequence shown here is derived from an EMBL/GenBank/DDBJ whole genome shotgun (WGS) entry which is preliminary data.</text>
</comment>
<dbReference type="Proteomes" id="UP000621799">
    <property type="component" value="Unassembled WGS sequence"/>
</dbReference>
<dbReference type="InterPro" id="IPR018491">
    <property type="entry name" value="SLC12_C"/>
</dbReference>
<feature type="domain" description="SLC12A transporter C-terminal" evidence="7">
    <location>
        <begin position="604"/>
        <end position="676"/>
    </location>
</feature>
<gene>
    <name evidence="8" type="ORF">IQ235_08195</name>
</gene>
<dbReference type="GO" id="GO:0015377">
    <property type="term" value="F:chloride:monoatomic cation symporter activity"/>
    <property type="evidence" value="ECO:0007669"/>
    <property type="project" value="InterPro"/>
</dbReference>
<protein>
    <submittedName>
        <fullName evidence="8">Na-K-Cl cotransporter</fullName>
    </submittedName>
</protein>
<name>A0A928VXU6_9CYAN</name>
<dbReference type="Gene3D" id="3.40.50.12370">
    <property type="match status" value="1"/>
</dbReference>
<feature type="transmembrane region" description="Helical" evidence="5">
    <location>
        <begin position="278"/>
        <end position="303"/>
    </location>
</feature>
<dbReference type="Gene3D" id="1.20.1740.10">
    <property type="entry name" value="Amino acid/polyamine transporter I"/>
    <property type="match status" value="1"/>
</dbReference>
<evidence type="ECO:0000313" key="8">
    <source>
        <dbReference type="EMBL" id="MBE9040757.1"/>
    </source>
</evidence>
<evidence type="ECO:0000256" key="2">
    <source>
        <dbReference type="ARBA" id="ARBA00022692"/>
    </source>
</evidence>
<feature type="transmembrane region" description="Helical" evidence="5">
    <location>
        <begin position="236"/>
        <end position="258"/>
    </location>
</feature>
<dbReference type="GO" id="GO:0016020">
    <property type="term" value="C:membrane"/>
    <property type="evidence" value="ECO:0007669"/>
    <property type="project" value="UniProtKB-SubCell"/>
</dbReference>
<evidence type="ECO:0000256" key="5">
    <source>
        <dbReference type="SAM" id="Phobius"/>
    </source>
</evidence>
<dbReference type="GO" id="GO:0003677">
    <property type="term" value="F:DNA binding"/>
    <property type="evidence" value="ECO:0007669"/>
    <property type="project" value="InterPro"/>
</dbReference>
<evidence type="ECO:0000259" key="6">
    <source>
        <dbReference type="Pfam" id="PF00324"/>
    </source>
</evidence>
<feature type="domain" description="SLC12A transporter C-terminal" evidence="7">
    <location>
        <begin position="481"/>
        <end position="597"/>
    </location>
</feature>
<feature type="transmembrane region" description="Helical" evidence="5">
    <location>
        <begin position="110"/>
        <end position="129"/>
    </location>
</feature>
<feature type="transmembrane region" description="Helical" evidence="5">
    <location>
        <begin position="392"/>
        <end position="408"/>
    </location>
</feature>
<evidence type="ECO:0000259" key="7">
    <source>
        <dbReference type="Pfam" id="PF03522"/>
    </source>
</evidence>
<evidence type="ECO:0000256" key="1">
    <source>
        <dbReference type="ARBA" id="ARBA00004141"/>
    </source>
</evidence>
<dbReference type="InterPro" id="IPR004841">
    <property type="entry name" value="AA-permease/SLC12A_dom"/>
</dbReference>
<feature type="transmembrane region" description="Helical" evidence="5">
    <location>
        <begin position="335"/>
        <end position="356"/>
    </location>
</feature>
<dbReference type="Pfam" id="PF03522">
    <property type="entry name" value="SLC12"/>
    <property type="match status" value="2"/>
</dbReference>
<proteinExistence type="predicted"/>
<keyword evidence="2 5" id="KW-0812">Transmembrane</keyword>
<dbReference type="PANTHER" id="PTHR11827:SF72">
    <property type="entry name" value="GH08340P"/>
    <property type="match status" value="1"/>
</dbReference>
<comment type="subcellular location">
    <subcellularLocation>
        <location evidence="1">Membrane</location>
        <topology evidence="1">Multi-pass membrane protein</topology>
    </subcellularLocation>
</comment>
<dbReference type="AlphaFoldDB" id="A0A928VXU6"/>
<feature type="domain" description="Amino acid permease/ SLC12A" evidence="6">
    <location>
        <begin position="117"/>
        <end position="441"/>
    </location>
</feature>
<dbReference type="PANTHER" id="PTHR11827">
    <property type="entry name" value="SOLUTE CARRIER FAMILY 12, CATION COTRANSPORTERS"/>
    <property type="match status" value="1"/>
</dbReference>
<feature type="transmembrane region" description="Helical" evidence="5">
    <location>
        <begin position="135"/>
        <end position="156"/>
    </location>
</feature>
<feature type="transmembrane region" description="Helical" evidence="5">
    <location>
        <begin position="204"/>
        <end position="224"/>
    </location>
</feature>
<dbReference type="EMBL" id="JADEXN010000115">
    <property type="protein sequence ID" value="MBE9040757.1"/>
    <property type="molecule type" value="Genomic_DNA"/>
</dbReference>
<organism evidence="8 9">
    <name type="scientific">Zarconia navalis LEGE 11467</name>
    <dbReference type="NCBI Taxonomy" id="1828826"/>
    <lineage>
        <taxon>Bacteria</taxon>
        <taxon>Bacillati</taxon>
        <taxon>Cyanobacteriota</taxon>
        <taxon>Cyanophyceae</taxon>
        <taxon>Oscillatoriophycideae</taxon>
        <taxon>Oscillatoriales</taxon>
        <taxon>Oscillatoriales incertae sedis</taxon>
        <taxon>Zarconia</taxon>
        <taxon>Zarconia navalis</taxon>
    </lineage>
</organism>
<keyword evidence="3 5" id="KW-1133">Transmembrane helix</keyword>
<keyword evidence="4 5" id="KW-0472">Membrane</keyword>
<evidence type="ECO:0000256" key="4">
    <source>
        <dbReference type="ARBA" id="ARBA00023136"/>
    </source>
</evidence>
<dbReference type="Pfam" id="PF00324">
    <property type="entry name" value="AA_permease"/>
    <property type="match status" value="1"/>
</dbReference>
<dbReference type="InterPro" id="IPR004842">
    <property type="entry name" value="SLC12A_fam"/>
</dbReference>
<evidence type="ECO:0000313" key="9">
    <source>
        <dbReference type="Proteomes" id="UP000621799"/>
    </source>
</evidence>
<accession>A0A928VXU6</accession>
<reference evidence="8" key="1">
    <citation type="submission" date="2020-10" db="EMBL/GenBank/DDBJ databases">
        <authorList>
            <person name="Castelo-Branco R."/>
            <person name="Eusebio N."/>
            <person name="Adriana R."/>
            <person name="Vieira A."/>
            <person name="Brugerolle De Fraissinette N."/>
            <person name="Rezende De Castro R."/>
            <person name="Schneider M.P."/>
            <person name="Vasconcelos V."/>
            <person name="Leao P.N."/>
        </authorList>
    </citation>
    <scope>NUCLEOTIDE SEQUENCE</scope>
    <source>
        <strain evidence="8">LEGE 11467</strain>
    </source>
</reference>
<sequence length="744" mass="81027">MLVTAATSTVCEPIATYGVSSPRYVEVLVDSQGGTDKLFTYGLPADLDVQPGDILSVPFGAQQVGAIAIRHLDRLPEDLAPDRIKLIEDIVSRGFFPPHYWQLLEQVASYYYTPLLQAISVALYTIGFAESVVIAFPNLNATAIALGTTILVTVVAVKSASFAVRTQYFIMAAIVFSLVSFSFGKPIEPTNIQAWGSALAEPAPFWSVFALFFPAVTGIMAGVSMSGDLKDPSRSIPVGTLAAVGTGYIVYMILPFVLASRASAMTLADNSLVMRDTAFVPFAILLGVWGATLSSALGSILGAPRVLQALARDGVLPGPMRVLGNGSGPDDEPRLATFVTLGVAIAAVCIGDLNLIAPVLSMFFLSTYLVLNLTAAIEGFLQNPSFRPTFKVPWFFSLLGAIGCIGVMLLINPLAAVVSAICVLGIYLWLENRQLQSTWGDVRRGLWMEVVRTGIFSLSSTPDPKSWRPHILVLSGAPMRRWALIDLAASFTHNRGLMTVSSILPSGSRDMAQQSALEEKIRDYLDKRGVQGLVRLITAPDPFEGAERLVEIYGLGHLVPDTIVLGYTQQAEHRQRYCQTIATLHKSQCNVVILRDDREEEFAQRQRIDVWWGGLQANGSLMLLLAHLLRTSDGWRGAQVFIKLVVPHESAAEAARNNLKAMLGNWRIDAQPQVIVGENRPFRDILQESSCNADLVFLGMAKPQDDRDYTSDYDRLEEFAAGLPTTVFVLAAPDFAFEEVLQLK</sequence>
<feature type="transmembrane region" description="Helical" evidence="5">
    <location>
        <begin position="168"/>
        <end position="184"/>
    </location>
</feature>
<keyword evidence="9" id="KW-1185">Reference proteome</keyword>
<dbReference type="RefSeq" id="WP_264321000.1">
    <property type="nucleotide sequence ID" value="NZ_JADEXN010000115.1"/>
</dbReference>